<evidence type="ECO:0000256" key="3">
    <source>
        <dbReference type="ARBA" id="ARBA00013194"/>
    </source>
</evidence>
<comment type="caution">
    <text evidence="12">The sequence shown here is derived from an EMBL/GenBank/DDBJ whole genome shotgun (WGS) entry which is preliminary data.</text>
</comment>
<feature type="non-terminal residue" evidence="12">
    <location>
        <position position="1"/>
    </location>
</feature>
<comment type="similarity">
    <text evidence="2">Belongs to the PpiC/parvulin rotamase family.</text>
</comment>
<dbReference type="InterPro" id="IPR000297">
    <property type="entry name" value="PPIase_PpiC"/>
</dbReference>
<keyword evidence="7 10" id="KW-0413">Isomerase</keyword>
<dbReference type="InterPro" id="IPR050245">
    <property type="entry name" value="PrsA_foldase"/>
</dbReference>
<comment type="catalytic activity">
    <reaction evidence="1">
        <text>[protein]-peptidylproline (omega=180) = [protein]-peptidylproline (omega=0)</text>
        <dbReference type="Rhea" id="RHEA:16237"/>
        <dbReference type="Rhea" id="RHEA-COMP:10747"/>
        <dbReference type="Rhea" id="RHEA-COMP:10748"/>
        <dbReference type="ChEBI" id="CHEBI:83833"/>
        <dbReference type="ChEBI" id="CHEBI:83834"/>
        <dbReference type="EC" id="5.2.1.8"/>
    </reaction>
</comment>
<dbReference type="Gene3D" id="3.10.50.40">
    <property type="match status" value="1"/>
</dbReference>
<dbReference type="GO" id="GO:0003755">
    <property type="term" value="F:peptidyl-prolyl cis-trans isomerase activity"/>
    <property type="evidence" value="ECO:0007669"/>
    <property type="project" value="UniProtKB-KW"/>
</dbReference>
<feature type="domain" description="PpiC" evidence="11">
    <location>
        <begin position="1"/>
        <end position="45"/>
    </location>
</feature>
<keyword evidence="5" id="KW-0732">Signal</keyword>
<evidence type="ECO:0000256" key="7">
    <source>
        <dbReference type="ARBA" id="ARBA00023235"/>
    </source>
</evidence>
<organism evidence="12">
    <name type="scientific">Hellea balneolensis</name>
    <dbReference type="NCBI Taxonomy" id="287478"/>
    <lineage>
        <taxon>Bacteria</taxon>
        <taxon>Pseudomonadati</taxon>
        <taxon>Pseudomonadota</taxon>
        <taxon>Alphaproteobacteria</taxon>
        <taxon>Maricaulales</taxon>
        <taxon>Robiginitomaculaceae</taxon>
        <taxon>Hellea</taxon>
    </lineage>
</organism>
<name>A0A7C5R7E6_9PROT</name>
<dbReference type="PANTHER" id="PTHR47245:SF1">
    <property type="entry name" value="FOLDASE PROTEIN PRSA"/>
    <property type="match status" value="1"/>
</dbReference>
<evidence type="ECO:0000256" key="8">
    <source>
        <dbReference type="ARBA" id="ARBA00030642"/>
    </source>
</evidence>
<evidence type="ECO:0000256" key="9">
    <source>
        <dbReference type="ARBA" id="ARBA00031484"/>
    </source>
</evidence>
<gene>
    <name evidence="12" type="ORF">ENJ42_03650</name>
</gene>
<evidence type="ECO:0000256" key="6">
    <source>
        <dbReference type="ARBA" id="ARBA00023110"/>
    </source>
</evidence>
<dbReference type="AlphaFoldDB" id="A0A7C5R7E6"/>
<evidence type="ECO:0000256" key="4">
    <source>
        <dbReference type="ARBA" id="ARBA00018370"/>
    </source>
</evidence>
<evidence type="ECO:0000256" key="10">
    <source>
        <dbReference type="PROSITE-ProRule" id="PRU00278"/>
    </source>
</evidence>
<dbReference type="InterPro" id="IPR046357">
    <property type="entry name" value="PPIase_dom_sf"/>
</dbReference>
<dbReference type="Pfam" id="PF13145">
    <property type="entry name" value="Rotamase_2"/>
    <property type="match status" value="1"/>
</dbReference>
<accession>A0A7C5R7E6</accession>
<dbReference type="PANTHER" id="PTHR47245">
    <property type="entry name" value="PEPTIDYLPROLYL ISOMERASE"/>
    <property type="match status" value="1"/>
</dbReference>
<keyword evidence="6 10" id="KW-0697">Rotamase</keyword>
<proteinExistence type="inferred from homology"/>
<dbReference type="SUPFAM" id="SSF54534">
    <property type="entry name" value="FKBP-like"/>
    <property type="match status" value="1"/>
</dbReference>
<dbReference type="EC" id="5.2.1.8" evidence="3"/>
<dbReference type="Proteomes" id="UP000885830">
    <property type="component" value="Unassembled WGS sequence"/>
</dbReference>
<evidence type="ECO:0000256" key="1">
    <source>
        <dbReference type="ARBA" id="ARBA00000971"/>
    </source>
</evidence>
<protein>
    <recommendedName>
        <fullName evidence="4">Parvulin-like PPIase</fullName>
        <ecNumber evidence="3">5.2.1.8</ecNumber>
    </recommendedName>
    <alternativeName>
        <fullName evidence="8">Peptidyl-prolyl cis-trans isomerase plp</fullName>
    </alternativeName>
    <alternativeName>
        <fullName evidence="9">Rotamase plp</fullName>
    </alternativeName>
</protein>
<evidence type="ECO:0000256" key="2">
    <source>
        <dbReference type="ARBA" id="ARBA00007656"/>
    </source>
</evidence>
<reference evidence="12" key="1">
    <citation type="journal article" date="2020" name="mSystems">
        <title>Genome- and Community-Level Interaction Insights into Carbon Utilization and Element Cycling Functions of Hydrothermarchaeota in Hydrothermal Sediment.</title>
        <authorList>
            <person name="Zhou Z."/>
            <person name="Liu Y."/>
            <person name="Xu W."/>
            <person name="Pan J."/>
            <person name="Luo Z.H."/>
            <person name="Li M."/>
        </authorList>
    </citation>
    <scope>NUCLEOTIDE SEQUENCE [LARGE SCALE GENOMIC DNA]</scope>
    <source>
        <strain evidence="12">HyVt-485</strain>
    </source>
</reference>
<evidence type="ECO:0000259" key="11">
    <source>
        <dbReference type="PROSITE" id="PS50198"/>
    </source>
</evidence>
<dbReference type="PROSITE" id="PS50198">
    <property type="entry name" value="PPIC_PPIASE_2"/>
    <property type="match status" value="1"/>
</dbReference>
<dbReference type="EMBL" id="DRMJ01000180">
    <property type="protein sequence ID" value="HHL42687.1"/>
    <property type="molecule type" value="Genomic_DNA"/>
</dbReference>
<sequence length="102" mass="11356">GGDLGFFAKNAVDKTIAETAFALEPGEISQPVQMGDDWIVVKTEQRRKTPQPKLEDIRADIISYMSYDEIEKLLQSLRNQSQIKLKLAPEAPQGKNGQGQEP</sequence>
<evidence type="ECO:0000256" key="5">
    <source>
        <dbReference type="ARBA" id="ARBA00022729"/>
    </source>
</evidence>
<evidence type="ECO:0000313" key="12">
    <source>
        <dbReference type="EMBL" id="HHL42687.1"/>
    </source>
</evidence>